<dbReference type="RefSeq" id="WP_081145446.1">
    <property type="nucleotide sequence ID" value="NZ_LVYD01000002.1"/>
</dbReference>
<name>A0A1V9G779_9BACT</name>
<dbReference type="STRING" id="1703345.A3860_13550"/>
<dbReference type="AlphaFoldDB" id="A0A1V9G779"/>
<dbReference type="EMBL" id="LVYD01000002">
    <property type="protein sequence ID" value="OQP66505.1"/>
    <property type="molecule type" value="Genomic_DNA"/>
</dbReference>
<proteinExistence type="predicted"/>
<dbReference type="OrthoDB" id="798785at2"/>
<keyword evidence="2" id="KW-1185">Reference proteome</keyword>
<accession>A0A1V9G779</accession>
<protein>
    <submittedName>
        <fullName evidence="1">Uncharacterized protein</fullName>
    </submittedName>
</protein>
<evidence type="ECO:0000313" key="2">
    <source>
        <dbReference type="Proteomes" id="UP000192796"/>
    </source>
</evidence>
<sequence>MIDEDFCNILEWELSAAFKYSDLEAVKWFWCDGVIMSEGEICYTKKYINDNRQTTFRAFIGMDGQTHYKLILLFGPKALSRNARDLDITECIPDPETPDWFSIDTDKKIIEVQLY</sequence>
<dbReference type="Proteomes" id="UP000192796">
    <property type="component" value="Unassembled WGS sequence"/>
</dbReference>
<comment type="caution">
    <text evidence="1">The sequence shown here is derived from an EMBL/GenBank/DDBJ whole genome shotgun (WGS) entry which is preliminary data.</text>
</comment>
<evidence type="ECO:0000313" key="1">
    <source>
        <dbReference type="EMBL" id="OQP66505.1"/>
    </source>
</evidence>
<organism evidence="1 2">
    <name type="scientific">Niastella vici</name>
    <dbReference type="NCBI Taxonomy" id="1703345"/>
    <lineage>
        <taxon>Bacteria</taxon>
        <taxon>Pseudomonadati</taxon>
        <taxon>Bacteroidota</taxon>
        <taxon>Chitinophagia</taxon>
        <taxon>Chitinophagales</taxon>
        <taxon>Chitinophagaceae</taxon>
        <taxon>Niastella</taxon>
    </lineage>
</organism>
<reference evidence="1 2" key="1">
    <citation type="submission" date="2016-03" db="EMBL/GenBank/DDBJ databases">
        <title>Niastella vici sp. nov., isolated from farmland soil.</title>
        <authorList>
            <person name="Chen L."/>
            <person name="Wang D."/>
            <person name="Yang S."/>
            <person name="Wang G."/>
        </authorList>
    </citation>
    <scope>NUCLEOTIDE SEQUENCE [LARGE SCALE GENOMIC DNA]</scope>
    <source>
        <strain evidence="1 2">DJ57</strain>
    </source>
</reference>
<gene>
    <name evidence="1" type="ORF">A3860_13550</name>
</gene>